<feature type="compositionally biased region" description="Low complexity" evidence="1">
    <location>
        <begin position="79"/>
        <end position="92"/>
    </location>
</feature>
<feature type="region of interest" description="Disordered" evidence="1">
    <location>
        <begin position="74"/>
        <end position="97"/>
    </location>
</feature>
<keyword evidence="2" id="KW-0732">Signal</keyword>
<evidence type="ECO:0000313" key="4">
    <source>
        <dbReference type="Proteomes" id="UP000008783"/>
    </source>
</evidence>
<reference evidence="4" key="2">
    <citation type="journal article" date="2011" name="Proc. Natl. Acad. Sci. U.S.A.">
        <title>Obligate biotrophy features unraveled by the genomic analysis of rust fungi.</title>
        <authorList>
            <person name="Duplessis S."/>
            <person name="Cuomo C.A."/>
            <person name="Lin Y.-C."/>
            <person name="Aerts A."/>
            <person name="Tisserant E."/>
            <person name="Veneault-Fourrey C."/>
            <person name="Joly D.L."/>
            <person name="Hacquard S."/>
            <person name="Amselem J."/>
            <person name="Cantarel B.L."/>
            <person name="Chiu R."/>
            <person name="Coutinho P.M."/>
            <person name="Feau N."/>
            <person name="Field M."/>
            <person name="Frey P."/>
            <person name="Gelhaye E."/>
            <person name="Goldberg J."/>
            <person name="Grabherr M.G."/>
            <person name="Kodira C.D."/>
            <person name="Kohler A."/>
            <person name="Kuees U."/>
            <person name="Lindquist E.A."/>
            <person name="Lucas S.M."/>
            <person name="Mago R."/>
            <person name="Mauceli E."/>
            <person name="Morin E."/>
            <person name="Murat C."/>
            <person name="Pangilinan J.L."/>
            <person name="Park R."/>
            <person name="Pearson M."/>
            <person name="Quesneville H."/>
            <person name="Rouhier N."/>
            <person name="Sakthikumar S."/>
            <person name="Salamov A.A."/>
            <person name="Schmutz J."/>
            <person name="Selles B."/>
            <person name="Shapiro H."/>
            <person name="Tanguay P."/>
            <person name="Tuskan G.A."/>
            <person name="Henrissat B."/>
            <person name="Van de Peer Y."/>
            <person name="Rouze P."/>
            <person name="Ellis J.G."/>
            <person name="Dodds P.N."/>
            <person name="Schein J.E."/>
            <person name="Zhong S."/>
            <person name="Hamelin R.C."/>
            <person name="Grigoriev I.V."/>
            <person name="Szabo L.J."/>
            <person name="Martin F."/>
        </authorList>
    </citation>
    <scope>NUCLEOTIDE SEQUENCE [LARGE SCALE GENOMIC DNA]</scope>
    <source>
        <strain evidence="4">CRL 75-36-700-3 / race SCCL</strain>
    </source>
</reference>
<dbReference type="InParanoid" id="E3KUY9"/>
<gene>
    <name evidence="3" type="ORF">PGTG_12536</name>
</gene>
<keyword evidence="4" id="KW-1185">Reference proteome</keyword>
<dbReference type="Proteomes" id="UP000008783">
    <property type="component" value="Unassembled WGS sequence"/>
</dbReference>
<dbReference type="HOGENOM" id="CLU_1595330_0_0_1"/>
<dbReference type="KEGG" id="pgr:PGTG_12536"/>
<feature type="chain" id="PRO_5003174139" evidence="2">
    <location>
        <begin position="17"/>
        <end position="179"/>
    </location>
</feature>
<feature type="signal peptide" evidence="2">
    <location>
        <begin position="1"/>
        <end position="16"/>
    </location>
</feature>
<reference key="1">
    <citation type="submission" date="2007-01" db="EMBL/GenBank/DDBJ databases">
        <title>The Genome Sequence of Puccinia graminis f. sp. tritici Strain CRL 75-36-700-3.</title>
        <authorList>
            <consortium name="The Broad Institute Genome Sequencing Platform"/>
            <person name="Birren B."/>
            <person name="Lander E."/>
            <person name="Galagan J."/>
            <person name="Nusbaum C."/>
            <person name="Devon K."/>
            <person name="Cuomo C."/>
            <person name="Jaffe D."/>
            <person name="Butler J."/>
            <person name="Alvarez P."/>
            <person name="Gnerre S."/>
            <person name="Grabherr M."/>
            <person name="Mauceli E."/>
            <person name="Brockman W."/>
            <person name="Young S."/>
            <person name="LaButti K."/>
            <person name="Sykes S."/>
            <person name="DeCaprio D."/>
            <person name="Crawford M."/>
            <person name="Koehrsen M."/>
            <person name="Engels R."/>
            <person name="Montgomery P."/>
            <person name="Pearson M."/>
            <person name="Howarth C."/>
            <person name="Larson L."/>
            <person name="White J."/>
            <person name="Zeng Q."/>
            <person name="Kodira C."/>
            <person name="Yandava C."/>
            <person name="Alvarado L."/>
            <person name="O'Leary S."/>
            <person name="Szabo L."/>
            <person name="Dean R."/>
            <person name="Schein J."/>
        </authorList>
    </citation>
    <scope>NUCLEOTIDE SEQUENCE</scope>
    <source>
        <strain>CRL 75-36-700-3</strain>
    </source>
</reference>
<organism evidence="3 4">
    <name type="scientific">Puccinia graminis f. sp. tritici (strain CRL 75-36-700-3 / race SCCL)</name>
    <name type="common">Black stem rust fungus</name>
    <dbReference type="NCBI Taxonomy" id="418459"/>
    <lineage>
        <taxon>Eukaryota</taxon>
        <taxon>Fungi</taxon>
        <taxon>Dikarya</taxon>
        <taxon>Basidiomycota</taxon>
        <taxon>Pucciniomycotina</taxon>
        <taxon>Pucciniomycetes</taxon>
        <taxon>Pucciniales</taxon>
        <taxon>Pucciniaceae</taxon>
        <taxon>Puccinia</taxon>
    </lineage>
</organism>
<dbReference type="RefSeq" id="XP_003332508.2">
    <property type="nucleotide sequence ID" value="XM_003332460.2"/>
</dbReference>
<protein>
    <submittedName>
        <fullName evidence="3">Uncharacterized protein</fullName>
    </submittedName>
</protein>
<dbReference type="GeneID" id="10535230"/>
<evidence type="ECO:0000256" key="1">
    <source>
        <dbReference type="SAM" id="MobiDB-lite"/>
    </source>
</evidence>
<name>E3KUY9_PUCGT</name>
<evidence type="ECO:0000256" key="2">
    <source>
        <dbReference type="SAM" id="SignalP"/>
    </source>
</evidence>
<dbReference type="EMBL" id="DS178311">
    <property type="protein sequence ID" value="EFP88089.2"/>
    <property type="molecule type" value="Genomic_DNA"/>
</dbReference>
<dbReference type="VEuPathDB" id="FungiDB:PGTG_12536"/>
<dbReference type="AlphaFoldDB" id="E3KUY9"/>
<sequence length="179" mass="19163">MTSLLMLSSWVACVTCKAPWEGPKGFSEGLGVEFWFRGRARVKEGCGRSRERWAAGALFCVRRSGPDFPSLHASGQPVLSSTPIPPTSSLTDSDFRNIPTSSIGSSMPRQLEDSEPCLVIGQVQPDHLAFLPPNESGGHEWLGLVNETGRSASRRLFGAAATVESAEPSVLDSVHAVPV</sequence>
<evidence type="ECO:0000313" key="3">
    <source>
        <dbReference type="EMBL" id="EFP88089.2"/>
    </source>
</evidence>
<proteinExistence type="predicted"/>
<accession>E3KUY9</accession>